<dbReference type="EMBL" id="CP042912">
    <property type="protein sequence ID" value="QEG20697.1"/>
    <property type="molecule type" value="Genomic_DNA"/>
</dbReference>
<evidence type="ECO:0000256" key="7">
    <source>
        <dbReference type="SAM" id="Phobius"/>
    </source>
</evidence>
<dbReference type="Proteomes" id="UP000322214">
    <property type="component" value="Chromosome"/>
</dbReference>
<dbReference type="AlphaFoldDB" id="A0A5B9P2F7"/>
<evidence type="ECO:0000313" key="8">
    <source>
        <dbReference type="EMBL" id="QEG20697.1"/>
    </source>
</evidence>
<dbReference type="SUPFAM" id="SSF103473">
    <property type="entry name" value="MFS general substrate transporter"/>
    <property type="match status" value="2"/>
</dbReference>
<dbReference type="CDD" id="cd17394">
    <property type="entry name" value="MFS_FucP_like"/>
    <property type="match status" value="1"/>
</dbReference>
<feature type="transmembrane region" description="Helical" evidence="7">
    <location>
        <begin position="295"/>
        <end position="313"/>
    </location>
</feature>
<reference evidence="8 9" key="1">
    <citation type="submission" date="2019-08" db="EMBL/GenBank/DDBJ databases">
        <title>Deep-cultivation of Planctomycetes and their phenomic and genomic characterization uncovers novel biology.</title>
        <authorList>
            <person name="Wiegand S."/>
            <person name="Jogler M."/>
            <person name="Boedeker C."/>
            <person name="Pinto D."/>
            <person name="Vollmers J."/>
            <person name="Rivas-Marin E."/>
            <person name="Kohn T."/>
            <person name="Peeters S.H."/>
            <person name="Heuer A."/>
            <person name="Rast P."/>
            <person name="Oberbeckmann S."/>
            <person name="Bunk B."/>
            <person name="Jeske O."/>
            <person name="Meyerdierks A."/>
            <person name="Storesund J.E."/>
            <person name="Kallscheuer N."/>
            <person name="Luecker S."/>
            <person name="Lage O.M."/>
            <person name="Pohl T."/>
            <person name="Merkel B.J."/>
            <person name="Hornburger P."/>
            <person name="Mueller R.-W."/>
            <person name="Bruemmer F."/>
            <person name="Labrenz M."/>
            <person name="Spormann A.M."/>
            <person name="Op den Camp H."/>
            <person name="Overmann J."/>
            <person name="Amann R."/>
            <person name="Jetten M.S.M."/>
            <person name="Mascher T."/>
            <person name="Medema M.H."/>
            <person name="Devos D.P."/>
            <person name="Kaster A.-K."/>
            <person name="Ovreas L."/>
            <person name="Rohde M."/>
            <person name="Galperin M.Y."/>
            <person name="Jogler C."/>
        </authorList>
    </citation>
    <scope>NUCLEOTIDE SEQUENCE [LARGE SCALE GENOMIC DNA]</scope>
    <source>
        <strain evidence="8 9">FC18</strain>
    </source>
</reference>
<organism evidence="8 9">
    <name type="scientific">Mariniblastus fucicola</name>
    <dbReference type="NCBI Taxonomy" id="980251"/>
    <lineage>
        <taxon>Bacteria</taxon>
        <taxon>Pseudomonadati</taxon>
        <taxon>Planctomycetota</taxon>
        <taxon>Planctomycetia</taxon>
        <taxon>Pirellulales</taxon>
        <taxon>Pirellulaceae</taxon>
        <taxon>Mariniblastus</taxon>
    </lineage>
</organism>
<feature type="transmembrane region" description="Helical" evidence="7">
    <location>
        <begin position="130"/>
        <end position="149"/>
    </location>
</feature>
<dbReference type="InterPro" id="IPR011701">
    <property type="entry name" value="MFS"/>
</dbReference>
<keyword evidence="4 7" id="KW-1133">Transmembrane helix</keyword>
<evidence type="ECO:0000256" key="3">
    <source>
        <dbReference type="ARBA" id="ARBA00022692"/>
    </source>
</evidence>
<proteinExistence type="predicted"/>
<dbReference type="InterPro" id="IPR036259">
    <property type="entry name" value="MFS_trans_sf"/>
</dbReference>
<comment type="subcellular location">
    <subcellularLocation>
        <location evidence="1">Cell inner membrane</location>
        <topology evidence="1">Multi-pass membrane protein</topology>
    </subcellularLocation>
</comment>
<dbReference type="KEGG" id="mff:MFFC18_05480"/>
<evidence type="ECO:0000256" key="5">
    <source>
        <dbReference type="ARBA" id="ARBA00023136"/>
    </source>
</evidence>
<feature type="transmembrane region" description="Helical" evidence="7">
    <location>
        <begin position="408"/>
        <end position="425"/>
    </location>
</feature>
<protein>
    <submittedName>
        <fullName evidence="8">L-fucose-proton symporter</fullName>
    </submittedName>
</protein>
<dbReference type="RefSeq" id="WP_075084697.1">
    <property type="nucleotide sequence ID" value="NZ_CP042912.1"/>
</dbReference>
<feature type="transmembrane region" description="Helical" evidence="7">
    <location>
        <begin position="170"/>
        <end position="193"/>
    </location>
</feature>
<dbReference type="OrthoDB" id="9795150at2"/>
<evidence type="ECO:0000256" key="6">
    <source>
        <dbReference type="SAM" id="MobiDB-lite"/>
    </source>
</evidence>
<feature type="transmembrane region" description="Helical" evidence="7">
    <location>
        <begin position="80"/>
        <end position="100"/>
    </location>
</feature>
<gene>
    <name evidence="8" type="primary">fucP</name>
    <name evidence="8" type="ORF">MFFC18_05480</name>
</gene>
<dbReference type="GO" id="GO:0005886">
    <property type="term" value="C:plasma membrane"/>
    <property type="evidence" value="ECO:0007669"/>
    <property type="project" value="UniProtKB-SubCell"/>
</dbReference>
<feature type="transmembrane region" description="Helical" evidence="7">
    <location>
        <begin position="39"/>
        <end position="56"/>
    </location>
</feature>
<dbReference type="STRING" id="980251.GCA_001642875_02267"/>
<feature type="transmembrane region" description="Helical" evidence="7">
    <location>
        <begin position="382"/>
        <end position="401"/>
    </location>
</feature>
<name>A0A5B9P2F7_9BACT</name>
<feature type="region of interest" description="Disordered" evidence="6">
    <location>
        <begin position="1"/>
        <end position="23"/>
    </location>
</feature>
<feature type="transmembrane region" description="Helical" evidence="7">
    <location>
        <begin position="107"/>
        <end position="124"/>
    </location>
</feature>
<dbReference type="GO" id="GO:0022857">
    <property type="term" value="F:transmembrane transporter activity"/>
    <property type="evidence" value="ECO:0007669"/>
    <property type="project" value="InterPro"/>
</dbReference>
<accession>A0A5B9P2F7</accession>
<dbReference type="InterPro" id="IPR050375">
    <property type="entry name" value="MFS_TsgA-like"/>
</dbReference>
<keyword evidence="9" id="KW-1185">Reference proteome</keyword>
<feature type="transmembrane region" description="Helical" evidence="7">
    <location>
        <begin position="495"/>
        <end position="516"/>
    </location>
</feature>
<keyword evidence="3 7" id="KW-0812">Transmembrane</keyword>
<feature type="transmembrane region" description="Helical" evidence="7">
    <location>
        <begin position="341"/>
        <end position="362"/>
    </location>
</feature>
<evidence type="ECO:0000313" key="9">
    <source>
        <dbReference type="Proteomes" id="UP000322214"/>
    </source>
</evidence>
<dbReference type="Pfam" id="PF07690">
    <property type="entry name" value="MFS_1"/>
    <property type="match status" value="1"/>
</dbReference>
<evidence type="ECO:0000256" key="4">
    <source>
        <dbReference type="ARBA" id="ARBA00022989"/>
    </source>
</evidence>
<keyword evidence="5 7" id="KW-0472">Membrane</keyword>
<evidence type="ECO:0000256" key="1">
    <source>
        <dbReference type="ARBA" id="ARBA00004429"/>
    </source>
</evidence>
<dbReference type="Gene3D" id="1.20.1250.20">
    <property type="entry name" value="MFS general substrate transporter like domains"/>
    <property type="match status" value="3"/>
</dbReference>
<dbReference type="PANTHER" id="PTHR43702">
    <property type="entry name" value="L-FUCOSE-PROTON SYMPORTER"/>
    <property type="match status" value="1"/>
</dbReference>
<feature type="transmembrane region" description="Helical" evidence="7">
    <location>
        <begin position="431"/>
        <end position="452"/>
    </location>
</feature>
<feature type="compositionally biased region" description="Polar residues" evidence="6">
    <location>
        <begin position="1"/>
        <end position="10"/>
    </location>
</feature>
<feature type="transmembrane region" description="Helical" evidence="7">
    <location>
        <begin position="464"/>
        <end position="483"/>
    </location>
</feature>
<evidence type="ECO:0000256" key="2">
    <source>
        <dbReference type="ARBA" id="ARBA00022475"/>
    </source>
</evidence>
<sequence length="527" mass="57678">MSDGNETTDQFDPYKPGVSTGTPKVKDIDKGTGIVPKKYLLPFILTTCCFSLWGFANDFTNPLVKVFEQVFIITTSQASWLQFAFYTGYFCMALPAAFFIRKFTYKGAIMVGFLFYAIGALLAIPASMTATFGLFLLGSYVLTYGLAFLETACNPYILSMGPKETATQRLNLAQAFNPIGSLIGMFVASQLLAPNLLVTDFQKDIKEGNPEVVKYLIQDEANLPPGATLADDGKSFVLKDDLNTEVNLYSEGLPDYDTEVGALGAATTNAMKVFRETEPEAFAEFQQADLGYVRTPYVVVAGVVLAFLGIFAFSKMPVFKSEQADAPFLEITARIFAQPRFFGGVIAQLFYVGAQIMCWTFVVHYGMEYVGLTLAEAQSYNIVAMVIFLLSRWICTFLLRIFSPGRMLCGFAIGGIVFTLGAIYLPGYTGLMSLVMISACMSLMFPTIYGIALNGMEEEEAKLGSAYLIMSIVGGAVLTKLQGGMIDDYGVRFSFWLPLACFVVIAIYGFLTFAVFEPRAARESASA</sequence>
<dbReference type="PANTHER" id="PTHR43702:SF11">
    <property type="entry name" value="L-FUCOSE-PROTON SYMPORTER"/>
    <property type="match status" value="1"/>
</dbReference>
<keyword evidence="2" id="KW-1003">Cell membrane</keyword>